<evidence type="ECO:0000256" key="1">
    <source>
        <dbReference type="SAM" id="MobiDB-lite"/>
    </source>
</evidence>
<keyword evidence="3" id="KW-1185">Reference proteome</keyword>
<evidence type="ECO:0000313" key="3">
    <source>
        <dbReference type="Proteomes" id="UP000837857"/>
    </source>
</evidence>
<feature type="non-terminal residue" evidence="2">
    <location>
        <position position="284"/>
    </location>
</feature>
<dbReference type="Proteomes" id="UP000837857">
    <property type="component" value="Chromosome 12"/>
</dbReference>
<feature type="region of interest" description="Disordered" evidence="1">
    <location>
        <begin position="91"/>
        <end position="177"/>
    </location>
</feature>
<feature type="compositionally biased region" description="Gly residues" evidence="1">
    <location>
        <begin position="146"/>
        <end position="161"/>
    </location>
</feature>
<gene>
    <name evidence="2" type="ORF">IPOD504_LOCUS2242</name>
</gene>
<protein>
    <submittedName>
        <fullName evidence="2">Uncharacterized protein</fullName>
    </submittedName>
</protein>
<sequence length="284" mass="31622">MPRSANYPFFPGSLPNFTFPPLPPGFPSPDKGGAPIPFPMPPGMPGVPGPPGLPGPAPVPMPMHMPMMPMPLPGPAHKVPVIVMPFYSPEGARKPAPGGPRHKKRRVHVNKKRFPPYHSESDTDTDTGTSETDDSRYSSSDTSSSDGGGAWWGGRRSGGRFGGKHAHQRRRHKANADFLTPIIQYVTKDGYVIFEKKISKDQASDWLQEKKERNGREYNKPPKDENKSKNEEEEALQEYDNATTETAKRRNANAKAISEIEKIKGRMHKTPHRHQPKKLARKEK</sequence>
<feature type="compositionally biased region" description="Pro residues" evidence="1">
    <location>
        <begin position="36"/>
        <end position="51"/>
    </location>
</feature>
<organism evidence="2 3">
    <name type="scientific">Iphiclides podalirius</name>
    <name type="common">scarce swallowtail</name>
    <dbReference type="NCBI Taxonomy" id="110791"/>
    <lineage>
        <taxon>Eukaryota</taxon>
        <taxon>Metazoa</taxon>
        <taxon>Ecdysozoa</taxon>
        <taxon>Arthropoda</taxon>
        <taxon>Hexapoda</taxon>
        <taxon>Insecta</taxon>
        <taxon>Pterygota</taxon>
        <taxon>Neoptera</taxon>
        <taxon>Endopterygota</taxon>
        <taxon>Lepidoptera</taxon>
        <taxon>Glossata</taxon>
        <taxon>Ditrysia</taxon>
        <taxon>Papilionoidea</taxon>
        <taxon>Papilionidae</taxon>
        <taxon>Papilioninae</taxon>
        <taxon>Iphiclides</taxon>
    </lineage>
</organism>
<reference evidence="2" key="1">
    <citation type="submission" date="2022-03" db="EMBL/GenBank/DDBJ databases">
        <authorList>
            <person name="Martin H S."/>
        </authorList>
    </citation>
    <scope>NUCLEOTIDE SEQUENCE</scope>
</reference>
<name>A0ABN8HR91_9NEOP</name>
<evidence type="ECO:0000313" key="2">
    <source>
        <dbReference type="EMBL" id="CAH2040058.1"/>
    </source>
</evidence>
<feature type="region of interest" description="Disordered" evidence="1">
    <location>
        <begin position="202"/>
        <end position="284"/>
    </location>
</feature>
<dbReference type="EMBL" id="OW152824">
    <property type="protein sequence ID" value="CAH2040058.1"/>
    <property type="molecule type" value="Genomic_DNA"/>
</dbReference>
<feature type="compositionally biased region" description="Basic and acidic residues" evidence="1">
    <location>
        <begin position="202"/>
        <end position="230"/>
    </location>
</feature>
<feature type="compositionally biased region" description="Basic residues" evidence="1">
    <location>
        <begin position="162"/>
        <end position="173"/>
    </location>
</feature>
<feature type="compositionally biased region" description="Basic residues" evidence="1">
    <location>
        <begin position="100"/>
        <end position="115"/>
    </location>
</feature>
<feature type="compositionally biased region" description="Basic residues" evidence="1">
    <location>
        <begin position="265"/>
        <end position="284"/>
    </location>
</feature>
<feature type="region of interest" description="Disordered" evidence="1">
    <location>
        <begin position="22"/>
        <end position="51"/>
    </location>
</feature>
<proteinExistence type="predicted"/>
<accession>A0ABN8HR91</accession>